<dbReference type="AlphaFoldDB" id="A0AAF0USB2"/>
<dbReference type="Pfam" id="PF24626">
    <property type="entry name" value="SH3_Tf2-1"/>
    <property type="match status" value="1"/>
</dbReference>
<dbReference type="Proteomes" id="UP001234989">
    <property type="component" value="Chromosome 10"/>
</dbReference>
<keyword evidence="4" id="KW-1185">Reference proteome</keyword>
<feature type="domain" description="Tf2-1-like SH3-like" evidence="2">
    <location>
        <begin position="12"/>
        <end position="76"/>
    </location>
</feature>
<dbReference type="EMBL" id="CP133621">
    <property type="protein sequence ID" value="WMV51492.1"/>
    <property type="molecule type" value="Genomic_DNA"/>
</dbReference>
<sequence length="237" mass="27270">MRRRKLEYQVDDWVFLKVSPMKGVMRFGKKGKLSPRYVGPYRISKRIGKVTYELELPTDLEAVHPVFHISLLKKCVGDPASVVSLETVAIKDSLSYEDVPVEILDRQVRRLRNKEVASVKSSFEDEWSQRGDNVTPRIRNRPKILILRSYRCNPRLPSTDRRSHHGPCWWSVVHNCNPSPNQLRKLAKCRLMKRTTVRGLCSWIETSFTQPLTQTTVNQHGSSFDPRSVGLTVGEGQ</sequence>
<name>A0AAF0USB2_SOLVR</name>
<dbReference type="InterPro" id="IPR056924">
    <property type="entry name" value="SH3_Tf2-1"/>
</dbReference>
<evidence type="ECO:0000313" key="3">
    <source>
        <dbReference type="EMBL" id="WMV51492.1"/>
    </source>
</evidence>
<gene>
    <name evidence="3" type="ORF">MTR67_044877</name>
</gene>
<dbReference type="PANTHER" id="PTHR46148">
    <property type="entry name" value="CHROMO DOMAIN-CONTAINING PROTEIN"/>
    <property type="match status" value="1"/>
</dbReference>
<reference evidence="3" key="1">
    <citation type="submission" date="2023-08" db="EMBL/GenBank/DDBJ databases">
        <title>A de novo genome assembly of Solanum verrucosum Schlechtendal, a Mexican diploid species geographically isolated from the other diploid A-genome species in potato relatives.</title>
        <authorList>
            <person name="Hosaka K."/>
        </authorList>
    </citation>
    <scope>NUCLEOTIDE SEQUENCE</scope>
    <source>
        <tissue evidence="3">Young leaves</tissue>
    </source>
</reference>
<accession>A0AAF0USB2</accession>
<protein>
    <recommendedName>
        <fullName evidence="2">Tf2-1-like SH3-like domain-containing protein</fullName>
    </recommendedName>
</protein>
<dbReference type="PANTHER" id="PTHR46148:SF56">
    <property type="entry name" value="RETROTRANSPOSON PROTEIN"/>
    <property type="match status" value="1"/>
</dbReference>
<evidence type="ECO:0000313" key="4">
    <source>
        <dbReference type="Proteomes" id="UP001234989"/>
    </source>
</evidence>
<evidence type="ECO:0000259" key="2">
    <source>
        <dbReference type="Pfam" id="PF24626"/>
    </source>
</evidence>
<proteinExistence type="predicted"/>
<feature type="region of interest" description="Disordered" evidence="1">
    <location>
        <begin position="218"/>
        <end position="237"/>
    </location>
</feature>
<evidence type="ECO:0000256" key="1">
    <source>
        <dbReference type="SAM" id="MobiDB-lite"/>
    </source>
</evidence>
<organism evidence="3 4">
    <name type="scientific">Solanum verrucosum</name>
    <dbReference type="NCBI Taxonomy" id="315347"/>
    <lineage>
        <taxon>Eukaryota</taxon>
        <taxon>Viridiplantae</taxon>
        <taxon>Streptophyta</taxon>
        <taxon>Embryophyta</taxon>
        <taxon>Tracheophyta</taxon>
        <taxon>Spermatophyta</taxon>
        <taxon>Magnoliopsida</taxon>
        <taxon>eudicotyledons</taxon>
        <taxon>Gunneridae</taxon>
        <taxon>Pentapetalae</taxon>
        <taxon>asterids</taxon>
        <taxon>lamiids</taxon>
        <taxon>Solanales</taxon>
        <taxon>Solanaceae</taxon>
        <taxon>Solanoideae</taxon>
        <taxon>Solaneae</taxon>
        <taxon>Solanum</taxon>
    </lineage>
</organism>